<name>A0A9D1NIZ2_9BACT</name>
<dbReference type="InterPro" id="IPR039134">
    <property type="entry name" value="SMUG1"/>
</dbReference>
<dbReference type="PANTHER" id="PTHR13235:SF2">
    <property type="entry name" value="SINGLE-STRAND SELECTIVE MONOFUNCTIONAL URACIL DNA GLYCOSYLASE"/>
    <property type="match status" value="1"/>
</dbReference>
<dbReference type="Proteomes" id="UP000886812">
    <property type="component" value="Unassembled WGS sequence"/>
</dbReference>
<gene>
    <name evidence="5" type="ORF">IAC75_01215</name>
</gene>
<sequence>MNACSLNRAEMLVAATRELSAAADALNFSDPVACVYNPLDYAREPHEAYLRRYGNGKKRVVFLGMNPGPFGMAQTGVPFGEIGAVRDWLG</sequence>
<dbReference type="AlphaFoldDB" id="A0A9D1NIZ2"/>
<accession>A0A9D1NIZ2</accession>
<evidence type="ECO:0000256" key="3">
    <source>
        <dbReference type="ARBA" id="ARBA00023125"/>
    </source>
</evidence>
<protein>
    <submittedName>
        <fullName evidence="5">Single-stranded DNA-binding protein</fullName>
    </submittedName>
</protein>
<keyword evidence="2" id="KW-0378">Hydrolase</keyword>
<comment type="caution">
    <text evidence="5">The sequence shown here is derived from an EMBL/GenBank/DDBJ whole genome shotgun (WGS) entry which is preliminary data.</text>
</comment>
<reference evidence="5" key="2">
    <citation type="journal article" date="2021" name="PeerJ">
        <title>Extensive microbial diversity within the chicken gut microbiome revealed by metagenomics and culture.</title>
        <authorList>
            <person name="Gilroy R."/>
            <person name="Ravi A."/>
            <person name="Getino M."/>
            <person name="Pursley I."/>
            <person name="Horton D.L."/>
            <person name="Alikhan N.F."/>
            <person name="Baker D."/>
            <person name="Gharbi K."/>
            <person name="Hall N."/>
            <person name="Watson M."/>
            <person name="Adriaenssens E.M."/>
            <person name="Foster-Nyarko E."/>
            <person name="Jarju S."/>
            <person name="Secka A."/>
            <person name="Antonio M."/>
            <person name="Oren A."/>
            <person name="Chaudhuri R.R."/>
            <person name="La Ragione R."/>
            <person name="Hildebrand F."/>
            <person name="Pallen M.J."/>
        </authorList>
    </citation>
    <scope>NUCLEOTIDE SEQUENCE</scope>
    <source>
        <strain evidence="5">10669</strain>
    </source>
</reference>
<evidence type="ECO:0000313" key="5">
    <source>
        <dbReference type="EMBL" id="HIV03755.1"/>
    </source>
</evidence>
<proteinExistence type="predicted"/>
<evidence type="ECO:0000256" key="1">
    <source>
        <dbReference type="ARBA" id="ARBA00022763"/>
    </source>
</evidence>
<keyword evidence="4" id="KW-0234">DNA repair</keyword>
<dbReference type="SUPFAM" id="SSF52141">
    <property type="entry name" value="Uracil-DNA glycosylase-like"/>
    <property type="match status" value="1"/>
</dbReference>
<organism evidence="5 6">
    <name type="scientific">Candidatus Spyradosoma merdigallinarum</name>
    <dbReference type="NCBI Taxonomy" id="2840950"/>
    <lineage>
        <taxon>Bacteria</taxon>
        <taxon>Pseudomonadati</taxon>
        <taxon>Verrucomicrobiota</taxon>
        <taxon>Opitutia</taxon>
        <taxon>Opitutia incertae sedis</taxon>
        <taxon>Candidatus Spyradosoma</taxon>
    </lineage>
</organism>
<keyword evidence="1" id="KW-0227">DNA damage</keyword>
<dbReference type="GO" id="GO:0003677">
    <property type="term" value="F:DNA binding"/>
    <property type="evidence" value="ECO:0007669"/>
    <property type="project" value="UniProtKB-KW"/>
</dbReference>
<dbReference type="GO" id="GO:0017065">
    <property type="term" value="F:single-strand selective uracil DNA N-glycosylase activity"/>
    <property type="evidence" value="ECO:0007669"/>
    <property type="project" value="InterPro"/>
</dbReference>
<keyword evidence="3 5" id="KW-0238">DNA-binding</keyword>
<reference evidence="5" key="1">
    <citation type="submission" date="2020-10" db="EMBL/GenBank/DDBJ databases">
        <authorList>
            <person name="Gilroy R."/>
        </authorList>
    </citation>
    <scope>NUCLEOTIDE SEQUENCE</scope>
    <source>
        <strain evidence="5">10669</strain>
    </source>
</reference>
<dbReference type="GO" id="GO:0006284">
    <property type="term" value="P:base-excision repair"/>
    <property type="evidence" value="ECO:0007669"/>
    <property type="project" value="InterPro"/>
</dbReference>
<dbReference type="PANTHER" id="PTHR13235">
    <property type="entry name" value="SINGLE-STRAND SELECTIVE MONOFUNCTIONAL URACIL DNA GLYCOSYLASE"/>
    <property type="match status" value="1"/>
</dbReference>
<dbReference type="InterPro" id="IPR036895">
    <property type="entry name" value="Uracil-DNA_glycosylase-like_sf"/>
</dbReference>
<dbReference type="Gene3D" id="3.40.470.10">
    <property type="entry name" value="Uracil-DNA glycosylase-like domain"/>
    <property type="match status" value="1"/>
</dbReference>
<evidence type="ECO:0000256" key="2">
    <source>
        <dbReference type="ARBA" id="ARBA00022801"/>
    </source>
</evidence>
<evidence type="ECO:0000256" key="4">
    <source>
        <dbReference type="ARBA" id="ARBA00023204"/>
    </source>
</evidence>
<dbReference type="EMBL" id="DVOG01000031">
    <property type="protein sequence ID" value="HIV03755.1"/>
    <property type="molecule type" value="Genomic_DNA"/>
</dbReference>
<dbReference type="GO" id="GO:0000703">
    <property type="term" value="F:oxidized pyrimidine nucleobase lesion DNA N-glycosylase activity"/>
    <property type="evidence" value="ECO:0007669"/>
    <property type="project" value="TreeGrafter"/>
</dbReference>
<evidence type="ECO:0000313" key="6">
    <source>
        <dbReference type="Proteomes" id="UP000886812"/>
    </source>
</evidence>
<feature type="non-terminal residue" evidence="5">
    <location>
        <position position="90"/>
    </location>
</feature>